<dbReference type="Proteomes" id="UP001589858">
    <property type="component" value="Unassembled WGS sequence"/>
</dbReference>
<feature type="non-terminal residue" evidence="1">
    <location>
        <position position="1"/>
    </location>
</feature>
<reference evidence="1 2" key="1">
    <citation type="submission" date="2024-09" db="EMBL/GenBank/DDBJ databases">
        <authorList>
            <person name="Sun Q."/>
            <person name="Mori K."/>
        </authorList>
    </citation>
    <scope>NUCLEOTIDE SEQUENCE [LARGE SCALE GENOMIC DNA]</scope>
    <source>
        <strain evidence="1 2">CICC 11035S</strain>
    </source>
</reference>
<dbReference type="Gene3D" id="3.40.720.10">
    <property type="entry name" value="Alkaline Phosphatase, subunit A"/>
    <property type="match status" value="1"/>
</dbReference>
<proteinExistence type="predicted"/>
<evidence type="ECO:0000313" key="1">
    <source>
        <dbReference type="EMBL" id="MFC0685461.1"/>
    </source>
</evidence>
<name>A0ABV6S885_9SPHN</name>
<dbReference type="InterPro" id="IPR016024">
    <property type="entry name" value="ARM-type_fold"/>
</dbReference>
<accession>A0ABV6S885</accession>
<gene>
    <name evidence="1" type="ORF">ACFFF8_12710</name>
</gene>
<protein>
    <submittedName>
        <fullName evidence="1">Sulfatase</fullName>
    </submittedName>
</protein>
<organism evidence="1 2">
    <name type="scientific">Novosphingobium clariflavum</name>
    <dbReference type="NCBI Taxonomy" id="2029884"/>
    <lineage>
        <taxon>Bacteria</taxon>
        <taxon>Pseudomonadati</taxon>
        <taxon>Pseudomonadota</taxon>
        <taxon>Alphaproteobacteria</taxon>
        <taxon>Sphingomonadales</taxon>
        <taxon>Sphingomonadaceae</taxon>
        <taxon>Novosphingobium</taxon>
    </lineage>
</organism>
<dbReference type="SUPFAM" id="SSF48371">
    <property type="entry name" value="ARM repeat"/>
    <property type="match status" value="1"/>
</dbReference>
<evidence type="ECO:0000313" key="2">
    <source>
        <dbReference type="Proteomes" id="UP001589858"/>
    </source>
</evidence>
<dbReference type="SUPFAM" id="SSF53649">
    <property type="entry name" value="Alkaline phosphatase-like"/>
    <property type="match status" value="1"/>
</dbReference>
<keyword evidence="2" id="KW-1185">Reference proteome</keyword>
<dbReference type="Gene3D" id="1.25.10.10">
    <property type="entry name" value="Leucine-rich Repeat Variant"/>
    <property type="match status" value="1"/>
</dbReference>
<dbReference type="InterPro" id="IPR017850">
    <property type="entry name" value="Alkaline_phosphatase_core_sf"/>
</dbReference>
<dbReference type="EMBL" id="JBHLTM010000050">
    <property type="protein sequence ID" value="MFC0685461.1"/>
    <property type="molecule type" value="Genomic_DNA"/>
</dbReference>
<comment type="caution">
    <text evidence="1">The sequence shown here is derived from an EMBL/GenBank/DDBJ whole genome shotgun (WGS) entry which is preliminary data.</text>
</comment>
<dbReference type="InterPro" id="IPR011989">
    <property type="entry name" value="ARM-like"/>
</dbReference>
<sequence>ACNSMAWFYAAPWPTFAPPLTDLMPTVLSMVGIQPPAHVQGRALLGPHAAPAPKYIFGQRNRMDERYDLTRTITDTRFRYIRNYNPHRPWGQHVSFMFQASGYQDWEAAHFEGKLNPVQDAFWGVKPYEELYDAFADPHMVSNLVDDPAHSAKLNELRQALDAYMVKIQDNGLIPEGCEAQGYVNSRAPGVYPLQDAMALAAKAASRDSAAIPDFLDALAHENEVIRYWGAMGLLIADERARPHVAAIKKQLLGEPSVATRIVLAEALVKLVNDHDALITLGTIIDVEPRGPLRLQAINALTWVGDKAKPVLPAIRRASKEDHRHMRSAAAYLIEKLEGTYQPHKPMAKAGGYIFSDPEHDGVAGAAHLYD</sequence>